<dbReference type="AlphaFoldDB" id="A0A4R1Q9G9"/>
<protein>
    <recommendedName>
        <fullName evidence="3">tRNA (Cmo5U34)-methyltransferase</fullName>
    </recommendedName>
</protein>
<accession>A0A4R1Q9G9</accession>
<organism evidence="1 2">
    <name type="scientific">Thermolongibacillus altinsuensis</name>
    <dbReference type="NCBI Taxonomy" id="575256"/>
    <lineage>
        <taxon>Bacteria</taxon>
        <taxon>Bacillati</taxon>
        <taxon>Bacillota</taxon>
        <taxon>Bacilli</taxon>
        <taxon>Bacillales</taxon>
        <taxon>Anoxybacillaceae</taxon>
        <taxon>Thermolongibacillus</taxon>
    </lineage>
</organism>
<name>A0A4R1Q9G9_9BACL</name>
<dbReference type="Proteomes" id="UP000295658">
    <property type="component" value="Unassembled WGS sequence"/>
</dbReference>
<reference evidence="1 2" key="1">
    <citation type="submission" date="2019-03" db="EMBL/GenBank/DDBJ databases">
        <title>Genomic Encyclopedia of Type Strains, Phase IV (KMG-IV): sequencing the most valuable type-strain genomes for metagenomic binning, comparative biology and taxonomic classification.</title>
        <authorList>
            <person name="Goeker M."/>
        </authorList>
    </citation>
    <scope>NUCLEOTIDE SEQUENCE [LARGE SCALE GENOMIC DNA]</scope>
    <source>
        <strain evidence="1 2">DSM 24979</strain>
    </source>
</reference>
<dbReference type="OrthoDB" id="465705at2"/>
<dbReference type="EMBL" id="SLUL01000025">
    <property type="protein sequence ID" value="TCL43945.1"/>
    <property type="molecule type" value="Genomic_DNA"/>
</dbReference>
<comment type="caution">
    <text evidence="1">The sequence shown here is derived from an EMBL/GenBank/DDBJ whole genome shotgun (WGS) entry which is preliminary data.</text>
</comment>
<keyword evidence="2" id="KW-1185">Reference proteome</keyword>
<proteinExistence type="predicted"/>
<sequence>MFDEMMVDTLYQYLINQGSPKSKEVLLDEHNNRADKHDNILLSVDTQCDWLREIGYDDVDCFFFKCFELAIFAGRKK</sequence>
<evidence type="ECO:0000313" key="2">
    <source>
        <dbReference type="Proteomes" id="UP000295658"/>
    </source>
</evidence>
<gene>
    <name evidence="1" type="ORF">EDD69_1252</name>
</gene>
<evidence type="ECO:0000313" key="1">
    <source>
        <dbReference type="EMBL" id="TCL43945.1"/>
    </source>
</evidence>
<evidence type="ECO:0008006" key="3">
    <source>
        <dbReference type="Google" id="ProtNLM"/>
    </source>
</evidence>